<keyword evidence="2" id="KW-1185">Reference proteome</keyword>
<sequence>MQRRLSKLYGSLAMPHIRGSAILSGLSSLLDTNRFSRLHEFVDERHRKHGLIHRGRLGPVEAIFVGSANAARELFRVEGPCPQNFVPEAWLLYNQMRHRRRGLLFMQGEEWLRNRRILNKALLGPDSASTMVQPCREAAEDLVKKWKVYTNNDRIVPELEYQLYQWSIEVLLACLVGRSWTAYKSKIGSDLELLSRNLARVFEHSARLCRLPAKLAMFAKLPSWQGFVQSADAAFGAVDRLVDDLPRDDPEALITRFEKLGMQQDDIARIVIDLILAAGDTTAYCMQWLLLLLSRSSEVQVKLQERLAELKKRANDKTSDYESDLLHEPILKGSIRESLRLYPIAPFLMRLLPEDTLLDGYPAYKGELVVISLYTLGRDESSFPKPNHFEPERWLRDDRGGFARVSNPNGSLPFAMGARSCVGRKLADTQMAITVASILENFNIDCLNKDKISMKLRMISAPSEPLQLKLINR</sequence>
<gene>
    <name evidence="1" type="ORF">QAD02_015711</name>
</gene>
<name>A0ACC2PBG3_9HYME</name>
<organism evidence="1 2">
    <name type="scientific">Eretmocerus hayati</name>
    <dbReference type="NCBI Taxonomy" id="131215"/>
    <lineage>
        <taxon>Eukaryota</taxon>
        <taxon>Metazoa</taxon>
        <taxon>Ecdysozoa</taxon>
        <taxon>Arthropoda</taxon>
        <taxon>Hexapoda</taxon>
        <taxon>Insecta</taxon>
        <taxon>Pterygota</taxon>
        <taxon>Neoptera</taxon>
        <taxon>Endopterygota</taxon>
        <taxon>Hymenoptera</taxon>
        <taxon>Apocrita</taxon>
        <taxon>Proctotrupomorpha</taxon>
        <taxon>Chalcidoidea</taxon>
        <taxon>Aphelinidae</taxon>
        <taxon>Aphelininae</taxon>
        <taxon>Eretmocerus</taxon>
    </lineage>
</organism>
<protein>
    <submittedName>
        <fullName evidence="1">Uncharacterized protein</fullName>
    </submittedName>
</protein>
<evidence type="ECO:0000313" key="2">
    <source>
        <dbReference type="Proteomes" id="UP001239111"/>
    </source>
</evidence>
<evidence type="ECO:0000313" key="1">
    <source>
        <dbReference type="EMBL" id="KAJ8679924.1"/>
    </source>
</evidence>
<proteinExistence type="predicted"/>
<accession>A0ACC2PBG3</accession>
<dbReference type="EMBL" id="CM056742">
    <property type="protein sequence ID" value="KAJ8679924.1"/>
    <property type="molecule type" value="Genomic_DNA"/>
</dbReference>
<comment type="caution">
    <text evidence="1">The sequence shown here is derived from an EMBL/GenBank/DDBJ whole genome shotgun (WGS) entry which is preliminary data.</text>
</comment>
<reference evidence="1" key="1">
    <citation type="submission" date="2023-04" db="EMBL/GenBank/DDBJ databases">
        <title>A chromosome-level genome assembly of the parasitoid wasp Eretmocerus hayati.</title>
        <authorList>
            <person name="Zhong Y."/>
            <person name="Liu S."/>
            <person name="Liu Y."/>
        </authorList>
    </citation>
    <scope>NUCLEOTIDE SEQUENCE</scope>
    <source>
        <strain evidence="1">ZJU_SS_LIU_2023</strain>
    </source>
</reference>
<dbReference type="Proteomes" id="UP001239111">
    <property type="component" value="Chromosome 2"/>
</dbReference>